<dbReference type="PANTHER" id="PTHR23320">
    <property type="entry name" value="MEMBRANE-SPANNING 4-DOMAINS SUBFAMILY A MS4A -RELATED"/>
    <property type="match status" value="1"/>
</dbReference>
<evidence type="ECO:0000256" key="6">
    <source>
        <dbReference type="SAM" id="Phobius"/>
    </source>
</evidence>
<comment type="similarity">
    <text evidence="2">Belongs to the MS4A family.</text>
</comment>
<evidence type="ECO:0000256" key="4">
    <source>
        <dbReference type="ARBA" id="ARBA00022989"/>
    </source>
</evidence>
<keyword evidence="3 6" id="KW-0812">Transmembrane</keyword>
<keyword evidence="4 6" id="KW-1133">Transmembrane helix</keyword>
<evidence type="ECO:0000256" key="5">
    <source>
        <dbReference type="ARBA" id="ARBA00023136"/>
    </source>
</evidence>
<dbReference type="Proteomes" id="UP000694548">
    <property type="component" value="Chromosome sgr05"/>
</dbReference>
<evidence type="ECO:0000256" key="2">
    <source>
        <dbReference type="ARBA" id="ARBA00009565"/>
    </source>
</evidence>
<dbReference type="Ensembl" id="ENSNFUT00015009977.1">
    <property type="protein sequence ID" value="ENSNFUP00015009495.1"/>
    <property type="gene ID" value="ENSNFUG00015004615.1"/>
</dbReference>
<dbReference type="PANTHER" id="PTHR23320:SF125">
    <property type="entry name" value="TRANSMEMBRANE PROTEIN 176L.1-RELATED"/>
    <property type="match status" value="1"/>
</dbReference>
<dbReference type="AlphaFoldDB" id="A0A8C6KUX7"/>
<evidence type="ECO:0000256" key="1">
    <source>
        <dbReference type="ARBA" id="ARBA00004141"/>
    </source>
</evidence>
<evidence type="ECO:0000313" key="7">
    <source>
        <dbReference type="Ensembl" id="ENSNFUP00015009495.1"/>
    </source>
</evidence>
<dbReference type="GO" id="GO:0016020">
    <property type="term" value="C:membrane"/>
    <property type="evidence" value="ECO:0007669"/>
    <property type="project" value="UniProtKB-SubCell"/>
</dbReference>
<reference evidence="7" key="1">
    <citation type="submission" date="2014-08" db="EMBL/GenBank/DDBJ databases">
        <authorList>
            <person name="Senf B."/>
            <person name="Petzold A."/>
            <person name="Downie B.R."/>
            <person name="Koch P."/>
            <person name="Platzer M."/>
        </authorList>
    </citation>
    <scope>NUCLEOTIDE SEQUENCE [LARGE SCALE GENOMIC DNA]</scope>
    <source>
        <strain evidence="7">GRZ</strain>
    </source>
</reference>
<protein>
    <submittedName>
        <fullName evidence="7">Uncharacterized protein</fullName>
    </submittedName>
</protein>
<dbReference type="InterPro" id="IPR030417">
    <property type="entry name" value="MS4A"/>
</dbReference>
<evidence type="ECO:0000256" key="3">
    <source>
        <dbReference type="ARBA" id="ARBA00022692"/>
    </source>
</evidence>
<dbReference type="GeneTree" id="ENSGT00510000051675"/>
<dbReference type="Pfam" id="PF04103">
    <property type="entry name" value="CD20"/>
    <property type="match status" value="1"/>
</dbReference>
<sequence length="225" mass="24735">MSASTWTLVKGITHNPFKDSNGWSMFPPLCWIRKSLCCRPGCCSLHQQEVHSCLTTIQIMVGVFNIGLGLGRTSTRPGDFTSLGAAYWLGAVFIVTGIASILAGRFPSSCLMGFTVFMNIAGAIFSITGLVLYAVDLGDASLLWVCDRDPDADLHDDNCRRIILLQNLLTSMDKTLTFLAVLLLFVSIFFVVLGIRFLLGETKRGDIWSPEDSHILKTREMTSSC</sequence>
<proteinExistence type="inferred from homology"/>
<name>A0A8C6KUX7_NOTFU</name>
<comment type="subcellular location">
    <subcellularLocation>
        <location evidence="1">Membrane</location>
        <topology evidence="1">Multi-pass membrane protein</topology>
    </subcellularLocation>
</comment>
<accession>A0A8C6KUX7</accession>
<reference evidence="7" key="3">
    <citation type="submission" date="2025-09" db="UniProtKB">
        <authorList>
            <consortium name="Ensembl"/>
        </authorList>
    </citation>
    <scope>IDENTIFICATION</scope>
</reference>
<keyword evidence="5 6" id="KW-0472">Membrane</keyword>
<feature type="transmembrane region" description="Helical" evidence="6">
    <location>
        <begin position="116"/>
        <end position="135"/>
    </location>
</feature>
<evidence type="ECO:0000313" key="8">
    <source>
        <dbReference type="Proteomes" id="UP000694548"/>
    </source>
</evidence>
<feature type="transmembrane region" description="Helical" evidence="6">
    <location>
        <begin position="176"/>
        <end position="199"/>
    </location>
</feature>
<organism evidence="7 8">
    <name type="scientific">Nothobranchius furzeri</name>
    <name type="common">Turquoise killifish</name>
    <dbReference type="NCBI Taxonomy" id="105023"/>
    <lineage>
        <taxon>Eukaryota</taxon>
        <taxon>Metazoa</taxon>
        <taxon>Chordata</taxon>
        <taxon>Craniata</taxon>
        <taxon>Vertebrata</taxon>
        <taxon>Euteleostomi</taxon>
        <taxon>Actinopterygii</taxon>
        <taxon>Neopterygii</taxon>
        <taxon>Teleostei</taxon>
        <taxon>Neoteleostei</taxon>
        <taxon>Acanthomorphata</taxon>
        <taxon>Ovalentaria</taxon>
        <taxon>Atherinomorphae</taxon>
        <taxon>Cyprinodontiformes</taxon>
        <taxon>Nothobranchiidae</taxon>
        <taxon>Nothobranchius</taxon>
    </lineage>
</organism>
<feature type="transmembrane region" description="Helical" evidence="6">
    <location>
        <begin position="85"/>
        <end position="104"/>
    </location>
</feature>
<reference evidence="7" key="2">
    <citation type="submission" date="2025-08" db="UniProtKB">
        <authorList>
            <consortium name="Ensembl"/>
        </authorList>
    </citation>
    <scope>IDENTIFICATION</scope>
</reference>
<keyword evidence="8" id="KW-1185">Reference proteome</keyword>
<gene>
    <name evidence="7" type="primary">LOC107379127</name>
</gene>
<dbReference type="InterPro" id="IPR007237">
    <property type="entry name" value="CD20-like"/>
</dbReference>